<dbReference type="OrthoDB" id="7014261at2"/>
<dbReference type="RefSeq" id="WP_091356476.1">
    <property type="nucleotide sequence ID" value="NZ_AP025284.1"/>
</dbReference>
<keyword evidence="2" id="KW-1185">Reference proteome</keyword>
<proteinExistence type="predicted"/>
<sequence length="164" mass="18412">MSEAMLALAERGLAKRRKNEDYQAKVAAGTVINKQIDRRLVAWGEWHLGQRDGAGGGCSSMLAALIQNQGELIRCTAKGVDMPDFVYDTDRAVNQIDGESRAVIVEQYIEVCKTVEERARAVGCGRHTFRRRLIHAQNLVLCYLKAPKRKQKIRESLLKKISTD</sequence>
<evidence type="ECO:0000313" key="2">
    <source>
        <dbReference type="Proteomes" id="UP000198749"/>
    </source>
</evidence>
<protein>
    <submittedName>
        <fullName evidence="1">Uncharacterized protein</fullName>
    </submittedName>
</protein>
<dbReference type="EMBL" id="FOGB01000004">
    <property type="protein sequence ID" value="SEQ48783.1"/>
    <property type="molecule type" value="Genomic_DNA"/>
</dbReference>
<reference evidence="2" key="1">
    <citation type="submission" date="2016-10" db="EMBL/GenBank/DDBJ databases">
        <authorList>
            <person name="Varghese N."/>
            <person name="Submissions S."/>
        </authorList>
    </citation>
    <scope>NUCLEOTIDE SEQUENCE [LARGE SCALE GENOMIC DNA]</scope>
    <source>
        <strain evidence="2">DSM 18887</strain>
    </source>
</reference>
<dbReference type="STRING" id="355243.SAMN03080615_01649"/>
<accession>A0A1H9GFG4</accession>
<evidence type="ECO:0000313" key="1">
    <source>
        <dbReference type="EMBL" id="SEQ48783.1"/>
    </source>
</evidence>
<gene>
    <name evidence="1" type="ORF">SAMN03080615_01649</name>
</gene>
<dbReference type="AlphaFoldDB" id="A0A1H9GFG4"/>
<dbReference type="Proteomes" id="UP000198749">
    <property type="component" value="Unassembled WGS sequence"/>
</dbReference>
<organism evidence="1 2">
    <name type="scientific">Amphritea atlantica</name>
    <dbReference type="NCBI Taxonomy" id="355243"/>
    <lineage>
        <taxon>Bacteria</taxon>
        <taxon>Pseudomonadati</taxon>
        <taxon>Pseudomonadota</taxon>
        <taxon>Gammaproteobacteria</taxon>
        <taxon>Oceanospirillales</taxon>
        <taxon>Oceanospirillaceae</taxon>
        <taxon>Amphritea</taxon>
    </lineage>
</organism>
<name>A0A1H9GFG4_9GAMM</name>